<reference evidence="1" key="1">
    <citation type="journal article" date="2016" name="Genome Announc.">
        <title>Draft genomes of two strains of Paenibacillus glucanolyticus with capability to degrade lignocellulose.</title>
        <authorList>
            <person name="Mathews S.L."/>
            <person name="Pawlak J."/>
            <person name="Grunden A.M."/>
        </authorList>
    </citation>
    <scope>NUCLEOTIDE SEQUENCE [LARGE SCALE GENOMIC DNA]</scope>
    <source>
        <strain evidence="1">SLM1</strain>
    </source>
</reference>
<evidence type="ECO:0000313" key="1">
    <source>
        <dbReference type="EMBL" id="KZS43974.1"/>
    </source>
</evidence>
<keyword evidence="2" id="KW-1185">Reference proteome</keyword>
<accession>A0A163ERR9</accession>
<dbReference type="EMBL" id="LWMH01000002">
    <property type="protein sequence ID" value="KZS43974.1"/>
    <property type="molecule type" value="Genomic_DNA"/>
</dbReference>
<dbReference type="RefSeq" id="WP_006211589.1">
    <property type="nucleotide sequence ID" value="NZ_CP015286.1"/>
</dbReference>
<sequence>MLDVLLRNTILNPTSLSSKQAKAVLNNAFGVKSALQGEELPITRAARILRGEPTTRGFLDQLINTRSGWGTALTEAI</sequence>
<dbReference type="STRING" id="59843.A3958_00560"/>
<proteinExistence type="predicted"/>
<organism evidence="1 2">
    <name type="scientific">Paenibacillus glucanolyticus</name>
    <dbReference type="NCBI Taxonomy" id="59843"/>
    <lineage>
        <taxon>Bacteria</taxon>
        <taxon>Bacillati</taxon>
        <taxon>Bacillota</taxon>
        <taxon>Bacilli</taxon>
        <taxon>Bacillales</taxon>
        <taxon>Paenibacillaceae</taxon>
        <taxon>Paenibacillus</taxon>
    </lineage>
</organism>
<dbReference type="Proteomes" id="UP000076796">
    <property type="component" value="Unassembled WGS sequence"/>
</dbReference>
<dbReference type="GeneID" id="97554458"/>
<comment type="caution">
    <text evidence="1">The sequence shown here is derived from an EMBL/GenBank/DDBJ whole genome shotgun (WGS) entry which is preliminary data.</text>
</comment>
<evidence type="ECO:0000313" key="2">
    <source>
        <dbReference type="Proteomes" id="UP000076796"/>
    </source>
</evidence>
<dbReference type="KEGG" id="pglu:A3958_00560"/>
<name>A0A163ERR9_9BACL</name>
<dbReference type="AlphaFoldDB" id="A0A163ERR9"/>
<gene>
    <name evidence="1" type="ORF">AWU65_28275</name>
</gene>
<protein>
    <submittedName>
        <fullName evidence="1">Uncharacterized protein</fullName>
    </submittedName>
</protein>